<evidence type="ECO:0000256" key="2">
    <source>
        <dbReference type="ARBA" id="ARBA00009405"/>
    </source>
</evidence>
<evidence type="ECO:0000256" key="4">
    <source>
        <dbReference type="ARBA" id="ARBA00022723"/>
    </source>
</evidence>
<dbReference type="PANTHER" id="PTHR42738">
    <property type="entry name" value="HYDROXYMETHYLGLUTARYL-COA LYASE"/>
    <property type="match status" value="1"/>
</dbReference>
<comment type="catalytic activity">
    <reaction evidence="6">
        <text>(3S)-3-hydroxy-3-methylglutaryl-CoA = acetoacetate + acetyl-CoA</text>
        <dbReference type="Rhea" id="RHEA:24404"/>
        <dbReference type="ChEBI" id="CHEBI:13705"/>
        <dbReference type="ChEBI" id="CHEBI:43074"/>
        <dbReference type="ChEBI" id="CHEBI:57288"/>
        <dbReference type="EC" id="4.1.3.4"/>
    </reaction>
</comment>
<evidence type="ECO:0000256" key="5">
    <source>
        <dbReference type="ARBA" id="ARBA00023239"/>
    </source>
</evidence>
<dbReference type="GO" id="GO:0046872">
    <property type="term" value="F:metal ion binding"/>
    <property type="evidence" value="ECO:0007669"/>
    <property type="project" value="UniProtKB-KW"/>
</dbReference>
<dbReference type="InterPro" id="IPR013785">
    <property type="entry name" value="Aldolase_TIM"/>
</dbReference>
<evidence type="ECO:0000256" key="3">
    <source>
        <dbReference type="ARBA" id="ARBA00012910"/>
    </source>
</evidence>
<comment type="caution">
    <text evidence="8">The sequence shown here is derived from an EMBL/GenBank/DDBJ whole genome shotgun (WGS) entry which is preliminary data.</text>
</comment>
<keyword evidence="5" id="KW-0456">Lyase</keyword>
<dbReference type="EC" id="4.1.3.4" evidence="3"/>
<organism evidence="8">
    <name type="scientific">Menopon gallinae</name>
    <name type="common">poultry shaft louse</name>
    <dbReference type="NCBI Taxonomy" id="328185"/>
    <lineage>
        <taxon>Eukaryota</taxon>
        <taxon>Metazoa</taxon>
        <taxon>Ecdysozoa</taxon>
        <taxon>Arthropoda</taxon>
        <taxon>Hexapoda</taxon>
        <taxon>Insecta</taxon>
        <taxon>Pterygota</taxon>
        <taxon>Neoptera</taxon>
        <taxon>Paraneoptera</taxon>
        <taxon>Psocodea</taxon>
        <taxon>Troctomorpha</taxon>
        <taxon>Phthiraptera</taxon>
        <taxon>Amblycera</taxon>
        <taxon>Menoponidae</taxon>
        <taxon>Menopon</taxon>
    </lineage>
</organism>
<name>A0AAW2HGI2_9NEOP</name>
<comment type="similarity">
    <text evidence="2">Belongs to the HMG-CoA lyase family.</text>
</comment>
<accession>A0AAW2HGI2</accession>
<evidence type="ECO:0000256" key="6">
    <source>
        <dbReference type="ARBA" id="ARBA00049877"/>
    </source>
</evidence>
<dbReference type="FunFam" id="3.20.20.70:FF:000201">
    <property type="entry name" value="Hydroxymethylglutaryl-CoA lyase"/>
    <property type="match status" value="1"/>
</dbReference>
<evidence type="ECO:0000259" key="7">
    <source>
        <dbReference type="PROSITE" id="PS50991"/>
    </source>
</evidence>
<dbReference type="PROSITE" id="PS50991">
    <property type="entry name" value="PYR_CT"/>
    <property type="match status" value="1"/>
</dbReference>
<dbReference type="AlphaFoldDB" id="A0AAW2HGI2"/>
<dbReference type="GO" id="GO:0006552">
    <property type="term" value="P:L-leucine catabolic process"/>
    <property type="evidence" value="ECO:0007669"/>
    <property type="project" value="TreeGrafter"/>
</dbReference>
<protein>
    <recommendedName>
        <fullName evidence="3">hydroxymethylglutaryl-CoA lyase</fullName>
        <ecNumber evidence="3">4.1.3.4</ecNumber>
    </recommendedName>
</protein>
<dbReference type="GO" id="GO:0004419">
    <property type="term" value="F:hydroxymethylglutaryl-CoA lyase activity"/>
    <property type="evidence" value="ECO:0007669"/>
    <property type="project" value="UniProtKB-EC"/>
</dbReference>
<evidence type="ECO:0000256" key="1">
    <source>
        <dbReference type="ARBA" id="ARBA00005143"/>
    </source>
</evidence>
<dbReference type="InterPro" id="IPR000891">
    <property type="entry name" value="PYR_CT"/>
</dbReference>
<evidence type="ECO:0000313" key="8">
    <source>
        <dbReference type="EMBL" id="KAL0268940.1"/>
    </source>
</evidence>
<dbReference type="GO" id="GO:0046951">
    <property type="term" value="P:ketone body biosynthetic process"/>
    <property type="evidence" value="ECO:0007669"/>
    <property type="project" value="TreeGrafter"/>
</dbReference>
<reference evidence="8" key="1">
    <citation type="journal article" date="2024" name="Gigascience">
        <title>Chromosome-level genome of the poultry shaft louse Menopon gallinae provides insight into the host-switching and adaptive evolution of parasitic lice.</title>
        <authorList>
            <person name="Xu Y."/>
            <person name="Ma L."/>
            <person name="Liu S."/>
            <person name="Liang Y."/>
            <person name="Liu Q."/>
            <person name="He Z."/>
            <person name="Tian L."/>
            <person name="Duan Y."/>
            <person name="Cai W."/>
            <person name="Li H."/>
            <person name="Song F."/>
        </authorList>
    </citation>
    <scope>NUCLEOTIDE SEQUENCE</scope>
    <source>
        <strain evidence="8">Cailab_2023a</strain>
    </source>
</reference>
<comment type="pathway">
    <text evidence="1">Metabolic intermediate metabolism; (S)-3-hydroxy-3-methylglutaryl-CoA degradation; acetoacetate from (S)-3-hydroxy-3-methylglutaryl-CoA: step 1/1.</text>
</comment>
<dbReference type="EMBL" id="JARGDH010000005">
    <property type="protein sequence ID" value="KAL0268940.1"/>
    <property type="molecule type" value="Genomic_DNA"/>
</dbReference>
<keyword evidence="4" id="KW-0479">Metal-binding</keyword>
<dbReference type="CDD" id="cd07938">
    <property type="entry name" value="DRE_TIM_HMGL"/>
    <property type="match status" value="1"/>
</dbReference>
<dbReference type="SUPFAM" id="SSF51569">
    <property type="entry name" value="Aldolase"/>
    <property type="match status" value="1"/>
</dbReference>
<gene>
    <name evidence="8" type="ORF">PYX00_010714</name>
</gene>
<dbReference type="NCBIfam" id="NF004283">
    <property type="entry name" value="PRK05692.1"/>
    <property type="match status" value="1"/>
</dbReference>
<sequence length="617" mass="68477">MSPKGLKYIFHLIGRKIFKKDHCNEVEYGQTLSKKRRKNCVLKSVSALTEPGRSETGDWVDAPYHIKFEFSSDEREFRGSVLNFQKIDPVDVCCLRKCCEKCFCTVKSRCSVSSDSACEVTSGSDCGEFECPYGKSRTRGSVEEFIRIHNRHFLDDWEADEPDYETLPRPVESKSECDYDILLSKSNCNVLEPSYENLKLVENFYETPKNIAVCAATLRRCSENCAVRKLRDLVQANKTYDEVIESLKVLHSGSEPGKAQVETCKCIAEGGENDINDYLENFKSYENDVNNDFSITQYEKSLNDIVRYFSLQSKNYPGKVRIVEVGPRDGLQNEPNLVPTDVKLELIDKLSSSGLRNIEVTSFVSPKWVPQMGDHSEIMKRIKRKPDLNYSVLAPNVKGLKSAIDSGAKEVAVFTAASEAFTKKNTNCTITESLDRISEIVDVAKKHDIKIRGYVSCIVGCPYQGQISPEEVIPVVKELDSFGCYEISLGDTIGVGTPGSFRPLLDEVLKIIPAEKLALHCHDTYGQALANILVGLEYGIAVVDSSIAGLGGCPYAAGASGNLATEDVVYMLHGMGIDTGLDLDVLVEIGNWISSMLDRTNNSKVGRAYKKKSCAAN</sequence>
<feature type="domain" description="Pyruvate carboxyltransferase" evidence="7">
    <location>
        <begin position="320"/>
        <end position="587"/>
    </location>
</feature>
<dbReference type="PANTHER" id="PTHR42738:SF7">
    <property type="entry name" value="HYDROXYMETHYLGLUTARYL-COA LYASE"/>
    <property type="match status" value="1"/>
</dbReference>
<dbReference type="InterPro" id="IPR043594">
    <property type="entry name" value="HMGL"/>
</dbReference>
<proteinExistence type="inferred from homology"/>
<dbReference type="Pfam" id="PF00682">
    <property type="entry name" value="HMGL-like"/>
    <property type="match status" value="1"/>
</dbReference>
<dbReference type="Gene3D" id="3.20.20.70">
    <property type="entry name" value="Aldolase class I"/>
    <property type="match status" value="1"/>
</dbReference>